<dbReference type="KEGG" id="rtn:A6122_1825"/>
<accession>A0A160KTW7</accession>
<sequence length="255" mass="26914">MSLDTSSTVPRESRPPAWVWKEMLRGNQRFVAGEPRHPRQDVERRAELAAAQAPLAALFGCSDSRLAAEIIFDLGLGDLFVVRNAGQVIADSIIGSLEYGVAVLGVKVLLVLGHDECGAVRAAIQSQAPGAERLPPHIEHLIEPIIPAVRRHVGAQPDGRVLVDPSATDALAVGREHLRDTVAELLQRSPLIADAVATGQLALVGANYRLSDGTVMSDVVLGIEPPELSPYVSELERDSGSTPSAAPSAVGSDPA</sequence>
<feature type="binding site" evidence="7">
    <location>
        <position position="63"/>
    </location>
    <ligand>
        <name>Zn(2+)</name>
        <dbReference type="ChEBI" id="CHEBI:29105"/>
    </ligand>
</feature>
<evidence type="ECO:0000256" key="3">
    <source>
        <dbReference type="ARBA" id="ARBA00022833"/>
    </source>
</evidence>
<dbReference type="RefSeq" id="WP_068254251.1">
    <property type="nucleotide sequence ID" value="NZ_CP015515.1"/>
</dbReference>
<feature type="binding site" evidence="7">
    <location>
        <position position="117"/>
    </location>
    <ligand>
        <name>Zn(2+)</name>
        <dbReference type="ChEBI" id="CHEBI:29105"/>
    </ligand>
</feature>
<evidence type="ECO:0000256" key="6">
    <source>
        <dbReference type="ARBA" id="ARBA00048348"/>
    </source>
</evidence>
<dbReference type="EC" id="4.2.1.1" evidence="2"/>
<keyword evidence="10" id="KW-1185">Reference proteome</keyword>
<comment type="similarity">
    <text evidence="1">Belongs to the beta-class carbonic anhydrase family.</text>
</comment>
<dbReference type="PANTHER" id="PTHR11002">
    <property type="entry name" value="CARBONIC ANHYDRASE"/>
    <property type="match status" value="1"/>
</dbReference>
<keyword evidence="7" id="KW-0479">Metal-binding</keyword>
<feature type="binding site" evidence="7">
    <location>
        <position position="114"/>
    </location>
    <ligand>
        <name>Zn(2+)</name>
        <dbReference type="ChEBI" id="CHEBI:29105"/>
    </ligand>
</feature>
<dbReference type="PATRIC" id="fig|33888.3.peg.2025"/>
<comment type="catalytic activity">
    <reaction evidence="6">
        <text>hydrogencarbonate + H(+) = CO2 + H2O</text>
        <dbReference type="Rhea" id="RHEA:10748"/>
        <dbReference type="ChEBI" id="CHEBI:15377"/>
        <dbReference type="ChEBI" id="CHEBI:15378"/>
        <dbReference type="ChEBI" id="CHEBI:16526"/>
        <dbReference type="ChEBI" id="CHEBI:17544"/>
        <dbReference type="EC" id="4.2.1.1"/>
    </reaction>
</comment>
<proteinExistence type="inferred from homology"/>
<gene>
    <name evidence="9" type="ORF">A6122_1825</name>
</gene>
<organism evidence="9 10">
    <name type="scientific">Rathayibacter tritici</name>
    <dbReference type="NCBI Taxonomy" id="33888"/>
    <lineage>
        <taxon>Bacteria</taxon>
        <taxon>Bacillati</taxon>
        <taxon>Actinomycetota</taxon>
        <taxon>Actinomycetes</taxon>
        <taxon>Micrococcales</taxon>
        <taxon>Microbacteriaceae</taxon>
        <taxon>Rathayibacter</taxon>
    </lineage>
</organism>
<protein>
    <recommendedName>
        <fullName evidence="2">carbonic anhydrase</fullName>
        <ecNumber evidence="2">4.2.1.1</ecNumber>
    </recommendedName>
</protein>
<name>A0A160KTW7_9MICO</name>
<evidence type="ECO:0000256" key="5">
    <source>
        <dbReference type="ARBA" id="ARBA00024993"/>
    </source>
</evidence>
<dbReference type="InterPro" id="IPR015892">
    <property type="entry name" value="Carbonic_anhydrase_CS"/>
</dbReference>
<dbReference type="GO" id="GO:0015976">
    <property type="term" value="P:carbon utilization"/>
    <property type="evidence" value="ECO:0007669"/>
    <property type="project" value="InterPro"/>
</dbReference>
<evidence type="ECO:0000256" key="4">
    <source>
        <dbReference type="ARBA" id="ARBA00023239"/>
    </source>
</evidence>
<dbReference type="GO" id="GO:0008270">
    <property type="term" value="F:zinc ion binding"/>
    <property type="evidence" value="ECO:0007669"/>
    <property type="project" value="InterPro"/>
</dbReference>
<dbReference type="PANTHER" id="PTHR11002:SF79">
    <property type="entry name" value="CARBONIC ANHYDRASE 2"/>
    <property type="match status" value="1"/>
</dbReference>
<evidence type="ECO:0000313" key="10">
    <source>
        <dbReference type="Proteomes" id="UP000077071"/>
    </source>
</evidence>
<dbReference type="SUPFAM" id="SSF53056">
    <property type="entry name" value="beta-carbonic anhydrase, cab"/>
    <property type="match status" value="1"/>
</dbReference>
<evidence type="ECO:0000256" key="1">
    <source>
        <dbReference type="ARBA" id="ARBA00006217"/>
    </source>
</evidence>
<dbReference type="InterPro" id="IPR036874">
    <property type="entry name" value="Carbonic_anhydrase_sf"/>
</dbReference>
<evidence type="ECO:0000313" key="9">
    <source>
        <dbReference type="EMBL" id="AND16954.1"/>
    </source>
</evidence>
<keyword evidence="4" id="KW-0456">Lyase</keyword>
<dbReference type="GO" id="GO:0004089">
    <property type="term" value="F:carbonate dehydratase activity"/>
    <property type="evidence" value="ECO:0007669"/>
    <property type="project" value="UniProtKB-EC"/>
</dbReference>
<dbReference type="Pfam" id="PF00484">
    <property type="entry name" value="Pro_CA"/>
    <property type="match status" value="1"/>
</dbReference>
<dbReference type="Gene3D" id="3.40.1050.10">
    <property type="entry name" value="Carbonic anhydrase"/>
    <property type="match status" value="1"/>
</dbReference>
<keyword evidence="3 7" id="KW-0862">Zinc</keyword>
<dbReference type="InterPro" id="IPR001765">
    <property type="entry name" value="Carbonic_anhydrase"/>
</dbReference>
<comment type="function">
    <text evidence="5">Catalyzes the reversible hydration of carbon dioxide to form bicarbonate.</text>
</comment>
<evidence type="ECO:0000256" key="2">
    <source>
        <dbReference type="ARBA" id="ARBA00012925"/>
    </source>
</evidence>
<comment type="cofactor">
    <cofactor evidence="7">
        <name>Zn(2+)</name>
        <dbReference type="ChEBI" id="CHEBI:29105"/>
    </cofactor>
    <text evidence="7">Binds 1 zinc ion per subunit.</text>
</comment>
<dbReference type="SMART" id="SM00947">
    <property type="entry name" value="Pro_CA"/>
    <property type="match status" value="1"/>
</dbReference>
<dbReference type="STRING" id="33888.A6122_1825"/>
<feature type="binding site" evidence="7">
    <location>
        <position position="61"/>
    </location>
    <ligand>
        <name>Zn(2+)</name>
        <dbReference type="ChEBI" id="CHEBI:29105"/>
    </ligand>
</feature>
<reference evidence="9 10" key="1">
    <citation type="submission" date="2016-05" db="EMBL/GenBank/DDBJ databases">
        <title>Complete genome sequence of Rathayibacter tritici NCPPB 1953.</title>
        <authorList>
            <person name="Park J."/>
            <person name="Lee H.-H."/>
            <person name="Lee S.-W."/>
            <person name="Seo Y.-S."/>
        </authorList>
    </citation>
    <scope>NUCLEOTIDE SEQUENCE [LARGE SCALE GENOMIC DNA]</scope>
    <source>
        <strain evidence="9 10">NCPPB 1953</strain>
    </source>
</reference>
<dbReference type="Proteomes" id="UP000077071">
    <property type="component" value="Chromosome"/>
</dbReference>
<evidence type="ECO:0000256" key="8">
    <source>
        <dbReference type="SAM" id="MobiDB-lite"/>
    </source>
</evidence>
<dbReference type="PROSITE" id="PS00704">
    <property type="entry name" value="PROK_CO2_ANHYDRASE_1"/>
    <property type="match status" value="1"/>
</dbReference>
<dbReference type="EMBL" id="CP015515">
    <property type="protein sequence ID" value="AND16954.1"/>
    <property type="molecule type" value="Genomic_DNA"/>
</dbReference>
<feature type="region of interest" description="Disordered" evidence="8">
    <location>
        <begin position="233"/>
        <end position="255"/>
    </location>
</feature>
<dbReference type="AlphaFoldDB" id="A0A160KTW7"/>
<evidence type="ECO:0000256" key="7">
    <source>
        <dbReference type="PIRSR" id="PIRSR601765-1"/>
    </source>
</evidence>